<accession>A0A2Z4GE44</accession>
<evidence type="ECO:0000256" key="1">
    <source>
        <dbReference type="SAM" id="SignalP"/>
    </source>
</evidence>
<sequence>MRNPLFLLLLINFIFIFSSNAQTEFREIELKVNYHNGSRTVCENNHVSLEVNSISDTPYTWVKNDIVFTTTGVPYLEVLEPGIYSVKFKFEDILYSSNNVELKQCYSNTENAPNTTFSKPENTGDKINSSLPSIIADIPTTCNNQDSVTMKIVPSNPSYSYQWYKQNTSNYQYEAIPSATDSTLKTVASGRYQVSVFDGVNLPFNSNSFYLLSEGVLRLKNDNGDLVADNILAVGDTLNLFAELIGPDLPFEGRLENGKGSTGFTMIESPFNLKVVPTMNRQFTVNTYFSQNRCGTFLNSQGSRQVAIIDDSTSVNFESPEDLEVCAGETLFIDYSKIGTWDIQNNKVSMILVPETGSAYSFGTSFQNPLPITVSPNAELNTRFKLSATGIVPYFTSVESAFNFTVTEVGCPTEAIIKSSEGETSCFGLRLEAYPTTSEITGALYQWFFEDEPIPGAINSYYFVYNSGNYKVRVYNENDYNSTSRPYEVFIKPFQAGIEIIEGSGCLNDKEVILKASSPNASYSYKWLYSDKRNSEYSNLNVVDSVISVSIPGFYKLEINNGLCSSTSRAFSFSKEDVMFSTKDDFSTKLIEKGDTVSLKLLFTGNTGPFNFTIDDGKFEKSYFSKVNPAIIKVSPQASRRYIVSEISTGCDFLGRYDLTANDVLINIEDRPSIKLMEPLSLDVCAGDIIEIPFEKTGNWGEDFNVLVGLKDLSSNITHNYFTWEDSLNSIKLPIPPYYVVGTKYKVMVIGNTIPILNPSFIESSFELNLVSNNCFPSEAYLRNSGDCSSKPNYSAYPNGGSYTYQWFYNNTVMTGHTSAYLYDSRVGTFKVKVTNSLGQTIESNEVVSEGNIFGENVYPYLSNSGSAPLCDNSGSANYILNYTSLNSGVTWKWYGMENSTGGLRELAETGPNLSIPSPGRYSIVLKSGDCERVYETNTCETLLLFDSISVCKGQKIFAKMEVKDLGYPFRADSLVLQLVDVTGSTLIADSLTLINRNFSANETKFDLEFTLPNFVSSGDYRLRVIRKNGFIGPLSHGVLNVKAFDKPNSFIQSSNDFITSGESVSLSIQNCTNGTIQWDNGFDGTTRVETLSKSKAYKAICKTENCISDIMTKHIRLDCDPLEMNDIHTSSSKIKTINYESEILCIDYIEDEDWFVWVFNGKPFYFKVSVPYSVPENNLYKVKLTYSENQLIFETLEATLGQYFYNSIHMYDSDGVALLSSAVSNKSNGFSKITYSLTEECPEVKDLYSTLLDIEENEVTNPRAEKITATNKVKDSSTSVFKAENNVILNPGFETKIINMGSFEASIEGCPE</sequence>
<evidence type="ECO:0000313" key="3">
    <source>
        <dbReference type="Proteomes" id="UP000249873"/>
    </source>
</evidence>
<keyword evidence="1" id="KW-0732">Signal</keyword>
<evidence type="ECO:0000313" key="2">
    <source>
        <dbReference type="EMBL" id="AWV99411.1"/>
    </source>
</evidence>
<dbReference type="EMBL" id="CP029480">
    <property type="protein sequence ID" value="AWV99411.1"/>
    <property type="molecule type" value="Genomic_DNA"/>
</dbReference>
<protein>
    <recommendedName>
        <fullName evidence="4">Ig-like domain-containing protein</fullName>
    </recommendedName>
</protein>
<reference evidence="2 3" key="1">
    <citation type="submission" date="2018-05" db="EMBL/GenBank/DDBJ databases">
        <title>Complete genome sequence of Arcticibacterium luteifluviistationis SM1504T, a cytophagaceae bacterium isolated from Arctic surface seawater.</title>
        <authorList>
            <person name="Li Y."/>
            <person name="Qin Q.-L."/>
        </authorList>
    </citation>
    <scope>NUCLEOTIDE SEQUENCE [LARGE SCALE GENOMIC DNA]</scope>
    <source>
        <strain evidence="2 3">SM1504</strain>
    </source>
</reference>
<organism evidence="2 3">
    <name type="scientific">Arcticibacterium luteifluviistationis</name>
    <dbReference type="NCBI Taxonomy" id="1784714"/>
    <lineage>
        <taxon>Bacteria</taxon>
        <taxon>Pseudomonadati</taxon>
        <taxon>Bacteroidota</taxon>
        <taxon>Cytophagia</taxon>
        <taxon>Cytophagales</taxon>
        <taxon>Leadbetterellaceae</taxon>
        <taxon>Arcticibacterium</taxon>
    </lineage>
</organism>
<feature type="signal peptide" evidence="1">
    <location>
        <begin position="1"/>
        <end position="21"/>
    </location>
</feature>
<dbReference type="OrthoDB" id="678019at2"/>
<keyword evidence="3" id="KW-1185">Reference proteome</keyword>
<name>A0A2Z4GE44_9BACT</name>
<gene>
    <name evidence="2" type="ORF">DJ013_15075</name>
</gene>
<dbReference type="KEGG" id="als:DJ013_15075"/>
<feature type="chain" id="PRO_5016239915" description="Ig-like domain-containing protein" evidence="1">
    <location>
        <begin position="22"/>
        <end position="1313"/>
    </location>
</feature>
<proteinExistence type="predicted"/>
<dbReference type="InterPro" id="IPR055015">
    <property type="entry name" value="GCX_COOH"/>
</dbReference>
<evidence type="ECO:0008006" key="4">
    <source>
        <dbReference type="Google" id="ProtNLM"/>
    </source>
</evidence>
<dbReference type="RefSeq" id="WP_111372780.1">
    <property type="nucleotide sequence ID" value="NZ_CP029480.1"/>
</dbReference>
<dbReference type="Proteomes" id="UP000249873">
    <property type="component" value="Chromosome"/>
</dbReference>
<dbReference type="NCBIfam" id="NF045639">
    <property type="entry name" value="GCX_COOH"/>
    <property type="match status" value="1"/>
</dbReference>